<keyword evidence="8 15" id="KW-0808">Transferase</keyword>
<evidence type="ECO:0000256" key="9">
    <source>
        <dbReference type="ARBA" id="ARBA00022692"/>
    </source>
</evidence>
<evidence type="ECO:0000256" key="1">
    <source>
        <dbReference type="ARBA" id="ARBA00004429"/>
    </source>
</evidence>
<dbReference type="InterPro" id="IPR029044">
    <property type="entry name" value="Nucleotide-diphossugar_trans"/>
</dbReference>
<dbReference type="PANTHER" id="PTHR43867:SF5">
    <property type="entry name" value="GLUCANS BIOSYNTHESIS GLUCOSYLTRANSFERASE H"/>
    <property type="match status" value="1"/>
</dbReference>
<accession>A0ABV2CQR9</accession>
<keyword evidence="16" id="KW-1185">Reference proteome</keyword>
<evidence type="ECO:0000256" key="7">
    <source>
        <dbReference type="ARBA" id="ARBA00022676"/>
    </source>
</evidence>
<evidence type="ECO:0000256" key="3">
    <source>
        <dbReference type="ARBA" id="ARBA00009337"/>
    </source>
</evidence>
<keyword evidence="11 13" id="KW-0472">Membrane</keyword>
<feature type="domain" description="Glycosyltransferase 2-like" evidence="14">
    <location>
        <begin position="260"/>
        <end position="481"/>
    </location>
</feature>
<evidence type="ECO:0000256" key="5">
    <source>
        <dbReference type="ARBA" id="ARBA00022475"/>
    </source>
</evidence>
<protein>
    <recommendedName>
        <fullName evidence="4">Glucans biosynthesis glucosyltransferase H</fullName>
    </recommendedName>
</protein>
<dbReference type="GO" id="GO:0016757">
    <property type="term" value="F:glycosyltransferase activity"/>
    <property type="evidence" value="ECO:0007669"/>
    <property type="project" value="UniProtKB-KW"/>
</dbReference>
<dbReference type="Pfam" id="PF13632">
    <property type="entry name" value="Glyco_trans_2_3"/>
    <property type="match status" value="1"/>
</dbReference>
<proteinExistence type="inferred from homology"/>
<feature type="transmembrane region" description="Helical" evidence="13">
    <location>
        <begin position="584"/>
        <end position="604"/>
    </location>
</feature>
<dbReference type="NCBIfam" id="NF003962">
    <property type="entry name" value="PRK05454.2-5"/>
    <property type="match status" value="1"/>
</dbReference>
<name>A0ABV2CQR9_9RHOO</name>
<dbReference type="InterPro" id="IPR001173">
    <property type="entry name" value="Glyco_trans_2-like"/>
</dbReference>
<evidence type="ECO:0000313" key="15">
    <source>
        <dbReference type="EMBL" id="MET1490252.1"/>
    </source>
</evidence>
<dbReference type="Gene3D" id="3.90.550.10">
    <property type="entry name" value="Spore Coat Polysaccharide Biosynthesis Protein SpsA, Chain A"/>
    <property type="match status" value="1"/>
</dbReference>
<reference evidence="15 16" key="1">
    <citation type="submission" date="2024-07" db="EMBL/GenBank/DDBJ databases">
        <title>Uliginosibacterium paludis KCTC:42655.</title>
        <authorList>
            <person name="Kim M.K."/>
        </authorList>
    </citation>
    <scope>NUCLEOTIDE SEQUENCE [LARGE SCALE GENOMIC DNA]</scope>
    <source>
        <strain evidence="15 16">KCTC 42655</strain>
    </source>
</reference>
<keyword evidence="6" id="KW-0997">Cell inner membrane</keyword>
<evidence type="ECO:0000256" key="11">
    <source>
        <dbReference type="ARBA" id="ARBA00023136"/>
    </source>
</evidence>
<dbReference type="NCBIfam" id="NF003958">
    <property type="entry name" value="PRK05454.2-1"/>
    <property type="match status" value="1"/>
</dbReference>
<feature type="transmembrane region" description="Helical" evidence="13">
    <location>
        <begin position="503"/>
        <end position="523"/>
    </location>
</feature>
<keyword evidence="7 15" id="KW-0328">Glycosyltransferase</keyword>
<evidence type="ECO:0000256" key="13">
    <source>
        <dbReference type="SAM" id="Phobius"/>
    </source>
</evidence>
<evidence type="ECO:0000259" key="14">
    <source>
        <dbReference type="Pfam" id="PF13632"/>
    </source>
</evidence>
<feature type="transmembrane region" description="Helical" evidence="13">
    <location>
        <begin position="429"/>
        <end position="450"/>
    </location>
</feature>
<feature type="transmembrane region" description="Helical" evidence="13">
    <location>
        <begin position="104"/>
        <end position="129"/>
    </location>
</feature>
<gene>
    <name evidence="15" type="primary">mdoH</name>
    <name evidence="15" type="ORF">ABVT11_10485</name>
</gene>
<evidence type="ECO:0000256" key="12">
    <source>
        <dbReference type="SAM" id="MobiDB-lite"/>
    </source>
</evidence>
<evidence type="ECO:0000256" key="6">
    <source>
        <dbReference type="ARBA" id="ARBA00022519"/>
    </source>
</evidence>
<keyword evidence="9 13" id="KW-0812">Transmembrane</keyword>
<evidence type="ECO:0000256" key="4">
    <source>
        <dbReference type="ARBA" id="ARBA00020585"/>
    </source>
</evidence>
<evidence type="ECO:0000256" key="2">
    <source>
        <dbReference type="ARBA" id="ARBA00005001"/>
    </source>
</evidence>
<evidence type="ECO:0000256" key="8">
    <source>
        <dbReference type="ARBA" id="ARBA00022679"/>
    </source>
</evidence>
<dbReference type="NCBIfam" id="NF003960">
    <property type="entry name" value="PRK05454.2-3"/>
    <property type="match status" value="1"/>
</dbReference>
<evidence type="ECO:0000313" key="16">
    <source>
        <dbReference type="Proteomes" id="UP001548590"/>
    </source>
</evidence>
<dbReference type="EMBL" id="JBEWLZ010000005">
    <property type="protein sequence ID" value="MET1490252.1"/>
    <property type="molecule type" value="Genomic_DNA"/>
</dbReference>
<comment type="subcellular location">
    <subcellularLocation>
        <location evidence="1">Cell inner membrane</location>
        <topology evidence="1">Multi-pass membrane protein</topology>
    </subcellularLocation>
</comment>
<comment type="pathway">
    <text evidence="2">Glycan metabolism; osmoregulated periplasmic glucan (OPG) biosynthesis.</text>
</comment>
<organism evidence="15 16">
    <name type="scientific">Uliginosibacterium paludis</name>
    <dbReference type="NCBI Taxonomy" id="1615952"/>
    <lineage>
        <taxon>Bacteria</taxon>
        <taxon>Pseudomonadati</taxon>
        <taxon>Pseudomonadota</taxon>
        <taxon>Betaproteobacteria</taxon>
        <taxon>Rhodocyclales</taxon>
        <taxon>Zoogloeaceae</taxon>
        <taxon>Uliginosibacterium</taxon>
    </lineage>
</organism>
<keyword evidence="5" id="KW-1003">Cell membrane</keyword>
<feature type="region of interest" description="Disordered" evidence="12">
    <location>
        <begin position="1"/>
        <end position="35"/>
    </location>
</feature>
<dbReference type="CDD" id="cd04191">
    <property type="entry name" value="Glucan_BSP_MdoH"/>
    <property type="match status" value="1"/>
</dbReference>
<dbReference type="PANTHER" id="PTHR43867">
    <property type="entry name" value="CELLULOSE SYNTHASE CATALYTIC SUBUNIT A [UDP-FORMING]"/>
    <property type="match status" value="1"/>
</dbReference>
<dbReference type="RefSeq" id="WP_345928436.1">
    <property type="nucleotide sequence ID" value="NZ_JBDIVF010000006.1"/>
</dbReference>
<dbReference type="InterPro" id="IPR050321">
    <property type="entry name" value="Glycosyltr_2/OpgH_subfam"/>
</dbReference>
<feature type="transmembrane region" description="Helical" evidence="13">
    <location>
        <begin position="470"/>
        <end position="491"/>
    </location>
</feature>
<dbReference type="Proteomes" id="UP001548590">
    <property type="component" value="Unassembled WGS sequence"/>
</dbReference>
<evidence type="ECO:0000256" key="10">
    <source>
        <dbReference type="ARBA" id="ARBA00022989"/>
    </source>
</evidence>
<comment type="similarity">
    <text evidence="3">Belongs to the glycosyltransferase 2 family. OpgH subfamily.</text>
</comment>
<dbReference type="SUPFAM" id="SSF53448">
    <property type="entry name" value="Nucleotide-diphospho-sugar transferases"/>
    <property type="match status" value="1"/>
</dbReference>
<feature type="transmembrane region" description="Helical" evidence="13">
    <location>
        <begin position="78"/>
        <end position="98"/>
    </location>
</feature>
<keyword evidence="10 13" id="KW-1133">Transmembrane helix</keyword>
<comment type="caution">
    <text evidence="15">The sequence shown here is derived from an EMBL/GenBank/DDBJ whole genome shotgun (WGS) entry which is preliminary data.</text>
</comment>
<sequence length="659" mass="72557">MERHPSPATLKQTAALADPGDTPPLTRGSMPASPWQGVTPVWQAWRAGRLRLRDFLREPDADSMPEPWQIAATERRTLLLRLMFATTLVTGLAMLWMLDWSGMPFFSALQFVLFVPLVSWISAGFWSALAGFRVMLRGDAHVLSARSVAHTALATDTRSAVVMPICNEHVQTVIAGLRATAESLSATGKGNQFDFFILSDTRDPLAQAEERRAWLELRANLAANGGPRVFYRVRKRPGKKKAGNVADFCRRWGRLYRYMIVLDADSIMSGDCLTGLVRLMEAHPRAGIIQTVPRPCGQSTLHARAQQFSARVTGSLFTAGMQYWQLGDSHYWGHNAIIRTEPFMRHCGLARLPGSGPLSGEILSHDFVEAALMRRAGYSCWVVPDLEGSFEQTPHNLLAELQRDQRWCLGNILNLRLIAEPGLTAAHRAMLATGAMAYASAPLWLCYLLAGTVAWSNVAPENAASTSSLHWLWLITAAMLLLPRVLGVLAIGLRGQQAAFGGLPRLVASALIETLLSVMQAPIRMFAHTTFVFSALTGLKREWKSPPREASALSWRESAHGFMDYSVLAALWCMCAELSHPAAALWLAPVYGPLLCSIPFAVMSGHLQLGKRMRAAQLLLVPEESASPAVLRAARQWLSHRTVPQRGLRLPRGMAAEAR</sequence>